<gene>
    <name evidence="1" type="ORF">PMAYCL1PPCAC_22790</name>
</gene>
<sequence length="89" mass="10453">YANEMVYFEDDFIERILPQWEREMCRRALALDRRDLSSSMADLLHLLHLIWQMPDGHLSVAKRVAISVLADMAHLNARTSLQQWVTDEV</sequence>
<dbReference type="EMBL" id="BTRK01000005">
    <property type="protein sequence ID" value="GMR52595.1"/>
    <property type="molecule type" value="Genomic_DNA"/>
</dbReference>
<dbReference type="Proteomes" id="UP001328107">
    <property type="component" value="Unassembled WGS sequence"/>
</dbReference>
<proteinExistence type="predicted"/>
<keyword evidence="2" id="KW-1185">Reference proteome</keyword>
<dbReference type="AlphaFoldDB" id="A0AAN5CY42"/>
<organism evidence="1 2">
    <name type="scientific">Pristionchus mayeri</name>
    <dbReference type="NCBI Taxonomy" id="1317129"/>
    <lineage>
        <taxon>Eukaryota</taxon>
        <taxon>Metazoa</taxon>
        <taxon>Ecdysozoa</taxon>
        <taxon>Nematoda</taxon>
        <taxon>Chromadorea</taxon>
        <taxon>Rhabditida</taxon>
        <taxon>Rhabditina</taxon>
        <taxon>Diplogasteromorpha</taxon>
        <taxon>Diplogasteroidea</taxon>
        <taxon>Neodiplogasteridae</taxon>
        <taxon>Pristionchus</taxon>
    </lineage>
</organism>
<protein>
    <submittedName>
        <fullName evidence="1">Uncharacterized protein</fullName>
    </submittedName>
</protein>
<evidence type="ECO:0000313" key="2">
    <source>
        <dbReference type="Proteomes" id="UP001328107"/>
    </source>
</evidence>
<reference evidence="2" key="1">
    <citation type="submission" date="2022-10" db="EMBL/GenBank/DDBJ databases">
        <title>Genome assembly of Pristionchus species.</title>
        <authorList>
            <person name="Yoshida K."/>
            <person name="Sommer R.J."/>
        </authorList>
    </citation>
    <scope>NUCLEOTIDE SEQUENCE [LARGE SCALE GENOMIC DNA]</scope>
    <source>
        <strain evidence="2">RS5460</strain>
    </source>
</reference>
<feature type="non-terminal residue" evidence="1">
    <location>
        <position position="89"/>
    </location>
</feature>
<feature type="non-terminal residue" evidence="1">
    <location>
        <position position="1"/>
    </location>
</feature>
<accession>A0AAN5CY42</accession>
<name>A0AAN5CY42_9BILA</name>
<evidence type="ECO:0000313" key="1">
    <source>
        <dbReference type="EMBL" id="GMR52595.1"/>
    </source>
</evidence>
<comment type="caution">
    <text evidence="1">The sequence shown here is derived from an EMBL/GenBank/DDBJ whole genome shotgun (WGS) entry which is preliminary data.</text>
</comment>